<evidence type="ECO:0000256" key="3">
    <source>
        <dbReference type="ARBA" id="ARBA00023157"/>
    </source>
</evidence>
<proteinExistence type="inferred from homology"/>
<protein>
    <recommendedName>
        <fullName evidence="5">Lipocalin/cytosolic fatty-acid binding domain-containing protein</fullName>
    </recommendedName>
</protein>
<dbReference type="GO" id="GO:0008289">
    <property type="term" value="F:lipid binding"/>
    <property type="evidence" value="ECO:0007669"/>
    <property type="project" value="UniProtKB-KW"/>
</dbReference>
<name>A0A817WM23_9BILA</name>
<organism evidence="6 8">
    <name type="scientific">Rotaria socialis</name>
    <dbReference type="NCBI Taxonomy" id="392032"/>
    <lineage>
        <taxon>Eukaryota</taxon>
        <taxon>Metazoa</taxon>
        <taxon>Spiralia</taxon>
        <taxon>Gnathifera</taxon>
        <taxon>Rotifera</taxon>
        <taxon>Eurotatoria</taxon>
        <taxon>Bdelloidea</taxon>
        <taxon>Philodinida</taxon>
        <taxon>Philodinidae</taxon>
        <taxon>Rotaria</taxon>
    </lineage>
</organism>
<feature type="signal peptide" evidence="4">
    <location>
        <begin position="1"/>
        <end position="19"/>
    </location>
</feature>
<evidence type="ECO:0000259" key="5">
    <source>
        <dbReference type="Pfam" id="PF00061"/>
    </source>
</evidence>
<reference evidence="6" key="1">
    <citation type="submission" date="2021-02" db="EMBL/GenBank/DDBJ databases">
        <authorList>
            <person name="Nowell W R."/>
        </authorList>
    </citation>
    <scope>NUCLEOTIDE SEQUENCE</scope>
</reference>
<dbReference type="Pfam" id="PF00061">
    <property type="entry name" value="Lipocalin"/>
    <property type="match status" value="1"/>
</dbReference>
<dbReference type="GO" id="GO:0006629">
    <property type="term" value="P:lipid metabolic process"/>
    <property type="evidence" value="ECO:0007669"/>
    <property type="project" value="TreeGrafter"/>
</dbReference>
<feature type="domain" description="Lipocalin/cytosolic fatty-acid binding" evidence="5">
    <location>
        <begin position="38"/>
        <end position="175"/>
    </location>
</feature>
<dbReference type="AlphaFoldDB" id="A0A817WM23"/>
<dbReference type="InterPro" id="IPR003057">
    <property type="entry name" value="Invtbrt_color"/>
</dbReference>
<gene>
    <name evidence="6" type="ORF">FME351_LOCUS5031</name>
    <name evidence="7" type="ORF">TSG867_LOCUS16322</name>
</gene>
<dbReference type="Gene3D" id="2.40.128.20">
    <property type="match status" value="1"/>
</dbReference>
<dbReference type="InterPro" id="IPR000566">
    <property type="entry name" value="Lipocln_cytosolic_FA-bd_dom"/>
</dbReference>
<keyword evidence="3" id="KW-1015">Disulfide bond</keyword>
<dbReference type="GO" id="GO:0005737">
    <property type="term" value="C:cytoplasm"/>
    <property type="evidence" value="ECO:0007669"/>
    <property type="project" value="TreeGrafter"/>
</dbReference>
<dbReference type="EMBL" id="CAJOBQ010000991">
    <property type="protein sequence ID" value="CAF4442599.1"/>
    <property type="molecule type" value="Genomic_DNA"/>
</dbReference>
<dbReference type="PANTHER" id="PTHR10612:SF34">
    <property type="entry name" value="APOLIPOPROTEIN D"/>
    <property type="match status" value="1"/>
</dbReference>
<accession>A0A817WM23</accession>
<evidence type="ECO:0000313" key="7">
    <source>
        <dbReference type="EMBL" id="CAF4442599.1"/>
    </source>
</evidence>
<comment type="caution">
    <text evidence="6">The sequence shown here is derived from an EMBL/GenBank/DDBJ whole genome shotgun (WGS) entry which is preliminary data.</text>
</comment>
<dbReference type="EMBL" id="CAJNYU010000400">
    <property type="protein sequence ID" value="CAF3356847.1"/>
    <property type="molecule type" value="Genomic_DNA"/>
</dbReference>
<evidence type="ECO:0000256" key="1">
    <source>
        <dbReference type="ARBA" id="ARBA00006889"/>
    </source>
</evidence>
<dbReference type="SUPFAM" id="SSF50814">
    <property type="entry name" value="Lipocalins"/>
    <property type="match status" value="1"/>
</dbReference>
<dbReference type="Proteomes" id="UP000663869">
    <property type="component" value="Unassembled WGS sequence"/>
</dbReference>
<dbReference type="InterPro" id="IPR012674">
    <property type="entry name" value="Calycin"/>
</dbReference>
<evidence type="ECO:0000313" key="8">
    <source>
        <dbReference type="Proteomes" id="UP000663869"/>
    </source>
</evidence>
<evidence type="ECO:0000256" key="4">
    <source>
        <dbReference type="PIRNR" id="PIRNR036893"/>
    </source>
</evidence>
<feature type="chain" id="PRO_5035980554" description="Lipocalin/cytosolic fatty-acid binding domain-containing protein" evidence="4">
    <location>
        <begin position="20"/>
        <end position="179"/>
    </location>
</feature>
<dbReference type="GO" id="GO:0031409">
    <property type="term" value="F:pigment binding"/>
    <property type="evidence" value="ECO:0007669"/>
    <property type="project" value="InterPro"/>
</dbReference>
<dbReference type="PIRSF" id="PIRSF036893">
    <property type="entry name" value="Lipocalin_ApoD"/>
    <property type="match status" value="1"/>
</dbReference>
<dbReference type="InterPro" id="IPR022271">
    <property type="entry name" value="Lipocalin_ApoD"/>
</dbReference>
<dbReference type="PRINTS" id="PR01273">
    <property type="entry name" value="INVTBRTCOLOR"/>
</dbReference>
<evidence type="ECO:0000256" key="2">
    <source>
        <dbReference type="ARBA" id="ARBA00023121"/>
    </source>
</evidence>
<dbReference type="GO" id="GO:0000302">
    <property type="term" value="P:response to reactive oxygen species"/>
    <property type="evidence" value="ECO:0007669"/>
    <property type="project" value="TreeGrafter"/>
</dbReference>
<sequence length="179" mass="20169">MGFLIKILILLSFVGISRASICPLVFAQKYFDVTKYAGLWYEAYRHDINEEDVTCINGTYTAQANGTMGVLSQGLKKLTGYYSHQGVATPKASSDPAAFLIHYKNPTQTVKYDVIATDYENYSVVYSCDYFPIIGLRFEHIWFLSRNKTLPDSTVEALKKILRDKLIETSGINPTPQNC</sequence>
<keyword evidence="2" id="KW-0446">Lipid-binding</keyword>
<dbReference type="PANTHER" id="PTHR10612">
    <property type="entry name" value="APOLIPOPROTEIN D"/>
    <property type="match status" value="1"/>
</dbReference>
<dbReference type="Proteomes" id="UP000663862">
    <property type="component" value="Unassembled WGS sequence"/>
</dbReference>
<keyword evidence="4" id="KW-0732">Signal</keyword>
<comment type="similarity">
    <text evidence="1 4">Belongs to the calycin superfamily. Lipocalin family.</text>
</comment>
<evidence type="ECO:0000313" key="6">
    <source>
        <dbReference type="EMBL" id="CAF3356847.1"/>
    </source>
</evidence>